<dbReference type="RefSeq" id="WP_176635687.1">
    <property type="nucleotide sequence ID" value="NZ_JAAMFM010000022.1"/>
</dbReference>
<dbReference type="InterPro" id="IPR017205">
    <property type="entry name" value="Sig_transdc_His_kinase_ChrS"/>
</dbReference>
<reference evidence="18 19" key="1">
    <citation type="submission" date="2020-02" db="EMBL/GenBank/DDBJ databases">
        <title>Genome sequence of strain AETb3-4.</title>
        <authorList>
            <person name="Gao J."/>
            <person name="Zhang X."/>
        </authorList>
    </citation>
    <scope>NUCLEOTIDE SEQUENCE [LARGE SCALE GENOMIC DNA]</scope>
    <source>
        <strain evidence="18 19">AETb3-4</strain>
    </source>
</reference>
<dbReference type="PANTHER" id="PTHR24421:SF62">
    <property type="entry name" value="SENSORY TRANSDUCTION HISTIDINE KINASE"/>
    <property type="match status" value="1"/>
</dbReference>
<dbReference type="InterPro" id="IPR004358">
    <property type="entry name" value="Sig_transdc_His_kin-like_C"/>
</dbReference>
<dbReference type="InterPro" id="IPR005467">
    <property type="entry name" value="His_kinase_dom"/>
</dbReference>
<dbReference type="InterPro" id="IPR011712">
    <property type="entry name" value="Sig_transdc_His_kin_sub3_dim/P"/>
</dbReference>
<evidence type="ECO:0000313" key="19">
    <source>
        <dbReference type="Proteomes" id="UP000543556"/>
    </source>
</evidence>
<protein>
    <recommendedName>
        <fullName evidence="5">Oxygen sensor histidine kinase NreB</fullName>
        <ecNumber evidence="4">2.7.13.3</ecNumber>
    </recommendedName>
    <alternativeName>
        <fullName evidence="15">Nitrogen regulation protein B</fullName>
    </alternativeName>
</protein>
<proteinExistence type="predicted"/>
<dbReference type="PRINTS" id="PR00344">
    <property type="entry name" value="BCTRLSENSOR"/>
</dbReference>
<dbReference type="CDD" id="cd16917">
    <property type="entry name" value="HATPase_UhpB-NarQ-NarX-like"/>
    <property type="match status" value="1"/>
</dbReference>
<evidence type="ECO:0000256" key="10">
    <source>
        <dbReference type="ARBA" id="ARBA00022777"/>
    </source>
</evidence>
<keyword evidence="12" id="KW-0902">Two-component regulatory system</keyword>
<comment type="subcellular location">
    <subcellularLocation>
        <location evidence="3">Cytoplasm</location>
    </subcellularLocation>
</comment>
<accession>A0A7Y7LZG2</accession>
<evidence type="ECO:0000256" key="8">
    <source>
        <dbReference type="ARBA" id="ARBA00022679"/>
    </source>
</evidence>
<dbReference type="GO" id="GO:0016020">
    <property type="term" value="C:membrane"/>
    <property type="evidence" value="ECO:0007669"/>
    <property type="project" value="InterPro"/>
</dbReference>
<evidence type="ECO:0000256" key="7">
    <source>
        <dbReference type="ARBA" id="ARBA00022490"/>
    </source>
</evidence>
<keyword evidence="16" id="KW-0472">Membrane</keyword>
<keyword evidence="9" id="KW-0479">Metal-binding</keyword>
<keyword evidence="10 18" id="KW-0418">Kinase</keyword>
<evidence type="ECO:0000256" key="4">
    <source>
        <dbReference type="ARBA" id="ARBA00012438"/>
    </source>
</evidence>
<dbReference type="GO" id="GO:0000155">
    <property type="term" value="F:phosphorelay sensor kinase activity"/>
    <property type="evidence" value="ECO:0007669"/>
    <property type="project" value="InterPro"/>
</dbReference>
<dbReference type="Pfam" id="PF02518">
    <property type="entry name" value="HATPase_c"/>
    <property type="match status" value="1"/>
</dbReference>
<evidence type="ECO:0000259" key="17">
    <source>
        <dbReference type="PROSITE" id="PS50109"/>
    </source>
</evidence>
<organism evidence="18 19">
    <name type="scientific">Arthrobacter wenxiniae</name>
    <dbReference type="NCBI Taxonomy" id="2713570"/>
    <lineage>
        <taxon>Bacteria</taxon>
        <taxon>Bacillati</taxon>
        <taxon>Actinomycetota</taxon>
        <taxon>Actinomycetes</taxon>
        <taxon>Micrococcales</taxon>
        <taxon>Micrococcaceae</taxon>
        <taxon>Arthrobacter</taxon>
    </lineage>
</organism>
<dbReference type="GO" id="GO:0005737">
    <property type="term" value="C:cytoplasm"/>
    <property type="evidence" value="ECO:0007669"/>
    <property type="project" value="UniProtKB-SubCell"/>
</dbReference>
<keyword evidence="13" id="KW-0411">Iron-sulfur</keyword>
<comment type="caution">
    <text evidence="18">The sequence shown here is derived from an EMBL/GenBank/DDBJ whole genome shotgun (WGS) entry which is preliminary data.</text>
</comment>
<keyword evidence="16" id="KW-1133">Transmembrane helix</keyword>
<keyword evidence="6" id="KW-0004">4Fe-4S</keyword>
<evidence type="ECO:0000256" key="5">
    <source>
        <dbReference type="ARBA" id="ARBA00017322"/>
    </source>
</evidence>
<comment type="function">
    <text evidence="14">Member of the two-component regulatory system NreB/NreC involved in the control of dissimilatory nitrate/nitrite reduction in response to oxygen. NreB functions as a direct oxygen sensor histidine kinase which is autophosphorylated, in the absence of oxygen, probably at the conserved histidine residue, and transfers its phosphate group probably to a conserved aspartate residue of NreC. NreB/NreC activates the expression of the nitrate (narGHJI) and nitrite (nir) reductase operons, as well as the putative nitrate transporter gene narT.</text>
</comment>
<dbReference type="EC" id="2.7.13.3" evidence="4"/>
<gene>
    <name evidence="18" type="ORF">G6034_13830</name>
</gene>
<keyword evidence="19" id="KW-1185">Reference proteome</keyword>
<evidence type="ECO:0000256" key="1">
    <source>
        <dbReference type="ARBA" id="ARBA00000085"/>
    </source>
</evidence>
<dbReference type="GO" id="GO:0046983">
    <property type="term" value="F:protein dimerization activity"/>
    <property type="evidence" value="ECO:0007669"/>
    <property type="project" value="InterPro"/>
</dbReference>
<dbReference type="PIRSF" id="PIRSF037434">
    <property type="entry name" value="STHK_ChrS"/>
    <property type="match status" value="1"/>
</dbReference>
<dbReference type="PROSITE" id="PS50109">
    <property type="entry name" value="HIS_KIN"/>
    <property type="match status" value="1"/>
</dbReference>
<feature type="domain" description="Histidine kinase" evidence="17">
    <location>
        <begin position="310"/>
        <end position="419"/>
    </location>
</feature>
<evidence type="ECO:0000256" key="11">
    <source>
        <dbReference type="ARBA" id="ARBA00023004"/>
    </source>
</evidence>
<feature type="transmembrane region" description="Helical" evidence="16">
    <location>
        <begin position="45"/>
        <end position="64"/>
    </location>
</feature>
<feature type="transmembrane region" description="Helical" evidence="16">
    <location>
        <begin position="123"/>
        <end position="142"/>
    </location>
</feature>
<keyword evidence="8" id="KW-0808">Transferase</keyword>
<dbReference type="Pfam" id="PF07730">
    <property type="entry name" value="HisKA_3"/>
    <property type="match status" value="1"/>
</dbReference>
<comment type="catalytic activity">
    <reaction evidence="1">
        <text>ATP + protein L-histidine = ADP + protein N-phospho-L-histidine.</text>
        <dbReference type="EC" id="2.7.13.3"/>
    </reaction>
</comment>
<feature type="transmembrane region" description="Helical" evidence="16">
    <location>
        <begin position="20"/>
        <end position="38"/>
    </location>
</feature>
<dbReference type="InterPro" id="IPR003594">
    <property type="entry name" value="HATPase_dom"/>
</dbReference>
<evidence type="ECO:0000256" key="9">
    <source>
        <dbReference type="ARBA" id="ARBA00022723"/>
    </source>
</evidence>
<name>A0A7Y7LZG2_9MICC</name>
<evidence type="ECO:0000256" key="14">
    <source>
        <dbReference type="ARBA" id="ARBA00024827"/>
    </source>
</evidence>
<dbReference type="SMART" id="SM00387">
    <property type="entry name" value="HATPase_c"/>
    <property type="match status" value="1"/>
</dbReference>
<evidence type="ECO:0000256" key="6">
    <source>
        <dbReference type="ARBA" id="ARBA00022485"/>
    </source>
</evidence>
<dbReference type="InterPro" id="IPR050482">
    <property type="entry name" value="Sensor_HK_TwoCompSys"/>
</dbReference>
<dbReference type="EMBL" id="JAAMFM010000022">
    <property type="protein sequence ID" value="NVM95962.1"/>
    <property type="molecule type" value="Genomic_DNA"/>
</dbReference>
<keyword evidence="16" id="KW-0812">Transmembrane</keyword>
<dbReference type="AlphaFoldDB" id="A0A7Y7LZG2"/>
<dbReference type="GO" id="GO:0051539">
    <property type="term" value="F:4 iron, 4 sulfur cluster binding"/>
    <property type="evidence" value="ECO:0007669"/>
    <property type="project" value="UniProtKB-KW"/>
</dbReference>
<dbReference type="InterPro" id="IPR036890">
    <property type="entry name" value="HATPase_C_sf"/>
</dbReference>
<keyword evidence="11" id="KW-0408">Iron</keyword>
<evidence type="ECO:0000313" key="18">
    <source>
        <dbReference type="EMBL" id="NVM95962.1"/>
    </source>
</evidence>
<dbReference type="Gene3D" id="3.30.565.10">
    <property type="entry name" value="Histidine kinase-like ATPase, C-terminal domain"/>
    <property type="match status" value="1"/>
</dbReference>
<keyword evidence="7" id="KW-0963">Cytoplasm</keyword>
<dbReference type="Gene3D" id="1.20.5.1930">
    <property type="match status" value="1"/>
</dbReference>
<evidence type="ECO:0000256" key="3">
    <source>
        <dbReference type="ARBA" id="ARBA00004496"/>
    </source>
</evidence>
<feature type="transmembrane region" description="Helical" evidence="16">
    <location>
        <begin position="148"/>
        <end position="166"/>
    </location>
</feature>
<dbReference type="Proteomes" id="UP000543556">
    <property type="component" value="Unassembled WGS sequence"/>
</dbReference>
<sequence length="434" mass="45389">MSAPDAPPVTSAAILRFLRVALHVGFAILLGVATARLFAVPLDGLLRFVLLALAALLASVYLLGTVAEKRFSAGRAGANPGRYAYLWLGTVTVLWAALLVGSVEFSWLAFPLFFLHLHLLPRWAGNAVVIAMTAGVIVAQWLGAGTAYPPLAAVLGPLFGAGFAVVTSKAYRMLYQEGENQRRAADELRRTRAELAASQHEAGVLAERARLAREIHDTLAQGFSSIVLVARAASRSLASGDVESARESLVMMEATAAENLAEARSFVHGLSSPALEGTSLPGSLARLCEKTQLEAAARGVNLNCSFRSDGNPVDLPQPYRVTLLRAAQASLANVWLHAKAGTAVVSLAYLDTEVTLDVYDDGRGFDPSSLPGAGAGRADGSGFGLESLRQRVAAQNGTLEIESAPGEGTVVAVRLPLAALAVTAAESATEQGVA</sequence>
<evidence type="ECO:0000256" key="12">
    <source>
        <dbReference type="ARBA" id="ARBA00023012"/>
    </source>
</evidence>
<dbReference type="PANTHER" id="PTHR24421">
    <property type="entry name" value="NITRATE/NITRITE SENSOR PROTEIN NARX-RELATED"/>
    <property type="match status" value="1"/>
</dbReference>
<evidence type="ECO:0000256" key="15">
    <source>
        <dbReference type="ARBA" id="ARBA00030800"/>
    </source>
</evidence>
<dbReference type="GO" id="GO:0046872">
    <property type="term" value="F:metal ion binding"/>
    <property type="evidence" value="ECO:0007669"/>
    <property type="project" value="UniProtKB-KW"/>
</dbReference>
<comment type="cofactor">
    <cofactor evidence="2">
        <name>[4Fe-4S] cluster</name>
        <dbReference type="ChEBI" id="CHEBI:49883"/>
    </cofactor>
</comment>
<dbReference type="SUPFAM" id="SSF55874">
    <property type="entry name" value="ATPase domain of HSP90 chaperone/DNA topoisomerase II/histidine kinase"/>
    <property type="match status" value="1"/>
</dbReference>
<evidence type="ECO:0000256" key="16">
    <source>
        <dbReference type="SAM" id="Phobius"/>
    </source>
</evidence>
<feature type="transmembrane region" description="Helical" evidence="16">
    <location>
        <begin position="84"/>
        <end position="111"/>
    </location>
</feature>
<evidence type="ECO:0000256" key="2">
    <source>
        <dbReference type="ARBA" id="ARBA00001966"/>
    </source>
</evidence>
<evidence type="ECO:0000256" key="13">
    <source>
        <dbReference type="ARBA" id="ARBA00023014"/>
    </source>
</evidence>